<organism evidence="1 2">
    <name type="scientific">Candidatus Rickettsiella viridis</name>
    <dbReference type="NCBI Taxonomy" id="676208"/>
    <lineage>
        <taxon>Bacteria</taxon>
        <taxon>Pseudomonadati</taxon>
        <taxon>Pseudomonadota</taxon>
        <taxon>Gammaproteobacteria</taxon>
        <taxon>Legionellales</taxon>
        <taxon>Coxiellaceae</taxon>
        <taxon>Rickettsiella</taxon>
    </lineage>
</organism>
<reference evidence="1 2" key="1">
    <citation type="submission" date="2017-03" db="EMBL/GenBank/DDBJ databases">
        <title>The genome sequence of Candidatus Rickettsiella viridis.</title>
        <authorList>
            <person name="Nikoh N."/>
            <person name="Tsuchida T."/>
            <person name="Yamaguchi K."/>
            <person name="Maeda T."/>
            <person name="Shigenobu S."/>
            <person name="Fukatsu T."/>
        </authorList>
    </citation>
    <scope>NUCLEOTIDE SEQUENCE [LARGE SCALE GENOMIC DNA]</scope>
    <source>
        <strain evidence="1 2">Ap-RA04</strain>
    </source>
</reference>
<gene>
    <name evidence="1" type="ORF">RVIR1_11380</name>
</gene>
<dbReference type="Proteomes" id="UP000282483">
    <property type="component" value="Chromosome"/>
</dbReference>
<sequence>MKSQSELSLEHEDLVSDSQDGGLITVDSADFLLNKALSELDALFVKEGPKGDKTFKYLLCLWSSFSIYQLEPNLPSEASDEEGTGTAGSSENVPQIIRLKEGWKVLDFGDGLITSVGKNYGGYSTGPLLKTINYMIDCLIERGAKKVMFSGSVPAKRFAWLRCKQAGIKTHFSPSDKDYKCQENIERIQKNSHLPIFSI</sequence>
<dbReference type="KEGG" id="rvi:RVIR1_11380"/>
<name>A0A2Z5V5A7_9COXI</name>
<proteinExistence type="predicted"/>
<keyword evidence="2" id="KW-1185">Reference proteome</keyword>
<dbReference type="EMBL" id="AP018005">
    <property type="protein sequence ID" value="BBB15602.1"/>
    <property type="molecule type" value="Genomic_DNA"/>
</dbReference>
<evidence type="ECO:0000313" key="2">
    <source>
        <dbReference type="Proteomes" id="UP000282483"/>
    </source>
</evidence>
<dbReference type="AlphaFoldDB" id="A0A2Z5V5A7"/>
<evidence type="ECO:0000313" key="1">
    <source>
        <dbReference type="EMBL" id="BBB15602.1"/>
    </source>
</evidence>
<accession>A0A2Z5V5A7</accession>
<dbReference type="RefSeq" id="WP_126323114.1">
    <property type="nucleotide sequence ID" value="NZ_AP018005.1"/>
</dbReference>
<dbReference type="OrthoDB" id="9942897at2"/>
<protein>
    <submittedName>
        <fullName evidence="1">Uncharacterized protein</fullName>
    </submittedName>
</protein>